<dbReference type="Proteomes" id="UP000449710">
    <property type="component" value="Unassembled WGS sequence"/>
</dbReference>
<evidence type="ECO:0000256" key="3">
    <source>
        <dbReference type="ARBA" id="ARBA00021622"/>
    </source>
</evidence>
<dbReference type="InterPro" id="IPR006135">
    <property type="entry name" value="T3SS_substrate_exporter"/>
</dbReference>
<keyword evidence="8 12" id="KW-0653">Protein transport</keyword>
<feature type="compositionally biased region" description="Basic and acidic residues" evidence="13">
    <location>
        <begin position="14"/>
        <end position="23"/>
    </location>
</feature>
<dbReference type="SUPFAM" id="SSF160544">
    <property type="entry name" value="EscU C-terminal domain-like"/>
    <property type="match status" value="1"/>
</dbReference>
<dbReference type="EMBL" id="SUMG01000003">
    <property type="protein sequence ID" value="NBG87583.1"/>
    <property type="molecule type" value="Genomic_DNA"/>
</dbReference>
<dbReference type="InterPro" id="IPR006136">
    <property type="entry name" value="FlhB"/>
</dbReference>
<evidence type="ECO:0000256" key="10">
    <source>
        <dbReference type="ARBA" id="ARBA00023136"/>
    </source>
</evidence>
<evidence type="ECO:0000256" key="9">
    <source>
        <dbReference type="ARBA" id="ARBA00022989"/>
    </source>
</evidence>
<keyword evidence="15" id="KW-1185">Reference proteome</keyword>
<evidence type="ECO:0000256" key="5">
    <source>
        <dbReference type="ARBA" id="ARBA00022475"/>
    </source>
</evidence>
<evidence type="ECO:0000256" key="8">
    <source>
        <dbReference type="ARBA" id="ARBA00022927"/>
    </source>
</evidence>
<dbReference type="PANTHER" id="PTHR30531:SF12">
    <property type="entry name" value="FLAGELLAR BIOSYNTHETIC PROTEIN FLHB"/>
    <property type="match status" value="1"/>
</dbReference>
<dbReference type="Pfam" id="PF01312">
    <property type="entry name" value="Bac_export_2"/>
    <property type="match status" value="1"/>
</dbReference>
<dbReference type="AlphaFoldDB" id="A0AA44BD63"/>
<proteinExistence type="inferred from homology"/>
<evidence type="ECO:0000313" key="14">
    <source>
        <dbReference type="EMBL" id="NBG87583.1"/>
    </source>
</evidence>
<reference evidence="14 15" key="1">
    <citation type="submission" date="2019-04" db="EMBL/GenBank/DDBJ databases">
        <title>Isachenkonia alkalipeptolytica gen. nov. sp. nov. a new anaerobic, alkiliphilic organothrophic bacterium capable to reduce synthesized ferrihydrite isolated from a soda lake.</title>
        <authorList>
            <person name="Toshchakov S.V."/>
            <person name="Zavarzina D.G."/>
            <person name="Zhilina T.N."/>
            <person name="Kostrikina N.A."/>
            <person name="Kublanov I.V."/>
        </authorList>
    </citation>
    <scope>NUCLEOTIDE SEQUENCE [LARGE SCALE GENOMIC DNA]</scope>
    <source>
        <strain evidence="14 15">Z-1701</strain>
    </source>
</reference>
<comment type="subcellular location">
    <subcellularLocation>
        <location evidence="1">Cell membrane</location>
        <topology evidence="1">Multi-pass membrane protein</topology>
    </subcellularLocation>
</comment>
<evidence type="ECO:0000256" key="11">
    <source>
        <dbReference type="ARBA" id="ARBA00023225"/>
    </source>
</evidence>
<gene>
    <name evidence="12 14" type="primary">flhB</name>
    <name evidence="14" type="ORF">ISALK_03630</name>
</gene>
<protein>
    <recommendedName>
        <fullName evidence="3 12">Flagellar biosynthetic protein FlhB</fullName>
    </recommendedName>
</protein>
<feature type="transmembrane region" description="Helical" evidence="12">
    <location>
        <begin position="41"/>
        <end position="60"/>
    </location>
</feature>
<organism evidence="14 15">
    <name type="scientific">Isachenkonia alkalipeptolytica</name>
    <dbReference type="NCBI Taxonomy" id="2565777"/>
    <lineage>
        <taxon>Bacteria</taxon>
        <taxon>Bacillati</taxon>
        <taxon>Bacillota</taxon>
        <taxon>Clostridia</taxon>
        <taxon>Eubacteriales</taxon>
        <taxon>Clostridiaceae</taxon>
        <taxon>Isachenkonia</taxon>
    </lineage>
</organism>
<comment type="similarity">
    <text evidence="2 12">Belongs to the type III secretion exporter family.</text>
</comment>
<evidence type="ECO:0000256" key="12">
    <source>
        <dbReference type="RuleBase" id="RU364091"/>
    </source>
</evidence>
<keyword evidence="9 12" id="KW-1133">Transmembrane helix</keyword>
<dbReference type="GO" id="GO:0005886">
    <property type="term" value="C:plasma membrane"/>
    <property type="evidence" value="ECO:0007669"/>
    <property type="project" value="UniProtKB-SubCell"/>
</dbReference>
<keyword evidence="14" id="KW-0966">Cell projection</keyword>
<keyword evidence="4 12" id="KW-0813">Transport</keyword>
<dbReference type="GO" id="GO:0009306">
    <property type="term" value="P:protein secretion"/>
    <property type="evidence" value="ECO:0007669"/>
    <property type="project" value="InterPro"/>
</dbReference>
<name>A0AA44BD63_9CLOT</name>
<comment type="function">
    <text evidence="12">Required for formation of the rod structure in the basal body of the flagellar apparatus. Together with FliI and FliH, may constitute the export apparatus of flagellin.</text>
</comment>
<keyword evidence="14" id="KW-0969">Cilium</keyword>
<evidence type="ECO:0000256" key="6">
    <source>
        <dbReference type="ARBA" id="ARBA00022692"/>
    </source>
</evidence>
<evidence type="ECO:0000313" key="15">
    <source>
        <dbReference type="Proteomes" id="UP000449710"/>
    </source>
</evidence>
<keyword evidence="7 12" id="KW-1005">Bacterial flagellum biogenesis</keyword>
<feature type="transmembrane region" description="Helical" evidence="12">
    <location>
        <begin position="88"/>
        <end position="110"/>
    </location>
</feature>
<evidence type="ECO:0000256" key="1">
    <source>
        <dbReference type="ARBA" id="ARBA00004651"/>
    </source>
</evidence>
<keyword evidence="6 12" id="KW-0812">Transmembrane</keyword>
<keyword evidence="14" id="KW-0282">Flagellum</keyword>
<evidence type="ECO:0000256" key="13">
    <source>
        <dbReference type="SAM" id="MobiDB-lite"/>
    </source>
</evidence>
<feature type="region of interest" description="Disordered" evidence="13">
    <location>
        <begin position="14"/>
        <end position="33"/>
    </location>
</feature>
<accession>A0AA44BD63</accession>
<evidence type="ECO:0000256" key="4">
    <source>
        <dbReference type="ARBA" id="ARBA00022448"/>
    </source>
</evidence>
<evidence type="ECO:0000256" key="7">
    <source>
        <dbReference type="ARBA" id="ARBA00022795"/>
    </source>
</evidence>
<dbReference type="GO" id="GO:0044780">
    <property type="term" value="P:bacterial-type flagellum assembly"/>
    <property type="evidence" value="ECO:0007669"/>
    <property type="project" value="InterPro"/>
</dbReference>
<keyword evidence="10 12" id="KW-0472">Membrane</keyword>
<dbReference type="PANTHER" id="PTHR30531">
    <property type="entry name" value="FLAGELLAR BIOSYNTHETIC PROTEIN FLHB"/>
    <property type="match status" value="1"/>
</dbReference>
<evidence type="ECO:0000256" key="2">
    <source>
        <dbReference type="ARBA" id="ARBA00010690"/>
    </source>
</evidence>
<dbReference type="NCBIfam" id="TIGR00328">
    <property type="entry name" value="flhB"/>
    <property type="match status" value="1"/>
</dbReference>
<dbReference type="PRINTS" id="PR00950">
    <property type="entry name" value="TYPE3IMSPROT"/>
</dbReference>
<keyword evidence="5 12" id="KW-1003">Cell membrane</keyword>
<feature type="transmembrane region" description="Helical" evidence="12">
    <location>
        <begin position="153"/>
        <end position="171"/>
    </location>
</feature>
<dbReference type="Gene3D" id="3.40.1690.10">
    <property type="entry name" value="secretion proteins EscU"/>
    <property type="match status" value="1"/>
</dbReference>
<comment type="caution">
    <text evidence="14">The sequence shown here is derived from an EMBL/GenBank/DDBJ whole genome shotgun (WGS) entry which is preliminary data.</text>
</comment>
<sequence>MMVRIDLQLFNEEKTEKATPKKKQDSRKKGQVHQSKEVNSAFLLIGAFSVLGLSSGYIGFMTRNFTINFFQQYLNGRTMITFENAHRFVIMAMLQMLMLVGPLFLATVIIGFSASYFQVGPLFTVKTLAIKLSKLNPLEGFKRIFSLKSLVELFKSFVKIFVIGYIVFHYTSGEIARVFSTITMETSEIVATISSLTMNIGIRASLALVILAIIDYYYQKYDHEKQIKMTKKEVKEERKQIDGNPMIKSKIREKQRQMSMQRMMEEIPKADVVITNPTHFAVAIEYNAESFEAPRVVAKGQDIIAQNIKKRANEHNVTIVENKYLARTLYKMVNIGEFVPPDLYQGVAEVLAYVYKLNKKTKGGLS</sequence>
<dbReference type="InterPro" id="IPR029025">
    <property type="entry name" value="T3SS_substrate_exporter_C"/>
</dbReference>
<feature type="transmembrane region" description="Helical" evidence="12">
    <location>
        <begin position="200"/>
        <end position="218"/>
    </location>
</feature>
<keyword evidence="11 12" id="KW-1006">Bacterial flagellum protein export</keyword>